<dbReference type="AlphaFoldDB" id="A0A4Q4KL52"/>
<name>A0A4Q4KL52_9FLAO</name>
<protein>
    <submittedName>
        <fullName evidence="1">Uncharacterized protein</fullName>
    </submittedName>
</protein>
<gene>
    <name evidence="1" type="ORF">ERX46_12035</name>
</gene>
<dbReference type="EMBL" id="SETE01000005">
    <property type="protein sequence ID" value="RYM33074.1"/>
    <property type="molecule type" value="Genomic_DNA"/>
</dbReference>
<reference evidence="1 2" key="1">
    <citation type="submission" date="2019-02" db="EMBL/GenBank/DDBJ databases">
        <title>Genome sequence of the sea-ice species Brumimicrobium glaciale.</title>
        <authorList>
            <person name="Bowman J.P."/>
        </authorList>
    </citation>
    <scope>NUCLEOTIDE SEQUENCE [LARGE SCALE GENOMIC DNA]</scope>
    <source>
        <strain evidence="1 2">IC156</strain>
    </source>
</reference>
<organism evidence="1 2">
    <name type="scientific">Brumimicrobium glaciale</name>
    <dbReference type="NCBI Taxonomy" id="200475"/>
    <lineage>
        <taxon>Bacteria</taxon>
        <taxon>Pseudomonadati</taxon>
        <taxon>Bacteroidota</taxon>
        <taxon>Flavobacteriia</taxon>
        <taxon>Flavobacteriales</taxon>
        <taxon>Crocinitomicaceae</taxon>
        <taxon>Brumimicrobium</taxon>
    </lineage>
</organism>
<evidence type="ECO:0000313" key="1">
    <source>
        <dbReference type="EMBL" id="RYM33074.1"/>
    </source>
</evidence>
<accession>A0A4Q4KL52</accession>
<proteinExistence type="predicted"/>
<evidence type="ECO:0000313" key="2">
    <source>
        <dbReference type="Proteomes" id="UP000293952"/>
    </source>
</evidence>
<comment type="caution">
    <text evidence="1">The sequence shown here is derived from an EMBL/GenBank/DDBJ whole genome shotgun (WGS) entry which is preliminary data.</text>
</comment>
<sequence length="139" mass="15559">MADLSLVVANSTVTIEDIDGTYNIIGLNQNAEQSTYNGFLHLTKIGDKRVNAEWVIDGEQIQQGKGFYNGDTLIINFSYAGEDDNEGKIYKGVVVYKFINGEIITGFWSEKHGNDKYLGFEEGRKLSNSESISYQARMN</sequence>
<dbReference type="Proteomes" id="UP000293952">
    <property type="component" value="Unassembled WGS sequence"/>
</dbReference>
<keyword evidence="2" id="KW-1185">Reference proteome</keyword>
<dbReference type="OrthoDB" id="1139144at2"/>